<comment type="caution">
    <text evidence="1">The sequence shown here is derived from an EMBL/GenBank/DDBJ whole genome shotgun (WGS) entry which is preliminary data.</text>
</comment>
<accession>A0A2N6LLW3</accession>
<organism evidence="1 2">
    <name type="scientific">Fischerella thermalis CCMEE 5318</name>
    <dbReference type="NCBI Taxonomy" id="2019666"/>
    <lineage>
        <taxon>Bacteria</taxon>
        <taxon>Bacillati</taxon>
        <taxon>Cyanobacteriota</taxon>
        <taxon>Cyanophyceae</taxon>
        <taxon>Nostocales</taxon>
        <taxon>Hapalosiphonaceae</taxon>
        <taxon>Fischerella</taxon>
    </lineage>
</organism>
<dbReference type="Proteomes" id="UP000235081">
    <property type="component" value="Unassembled WGS sequence"/>
</dbReference>
<sequence>MQKPEKGQGKKAFRNFFPLAFKLFPSVAKVPFATGLLQFLRSKTKIGEIMFPLFPDSSLTVA</sequence>
<dbReference type="EMBL" id="NMQE01000115">
    <property type="protein sequence ID" value="PMB26078.1"/>
    <property type="molecule type" value="Genomic_DNA"/>
</dbReference>
<protein>
    <submittedName>
        <fullName evidence="1">Uncharacterized protein</fullName>
    </submittedName>
</protein>
<evidence type="ECO:0000313" key="2">
    <source>
        <dbReference type="Proteomes" id="UP000235081"/>
    </source>
</evidence>
<evidence type="ECO:0000313" key="1">
    <source>
        <dbReference type="EMBL" id="PMB26078.1"/>
    </source>
</evidence>
<proteinExistence type="predicted"/>
<reference evidence="1 2" key="1">
    <citation type="submission" date="2017-07" db="EMBL/GenBank/DDBJ databases">
        <title>Genomes of Fischerella (Mastigocladus) sp. strains.</title>
        <authorList>
            <person name="Miller S.R."/>
        </authorList>
    </citation>
    <scope>NUCLEOTIDE SEQUENCE [LARGE SCALE GENOMIC DNA]</scope>
    <source>
        <strain evidence="1 2">CCMEE 5318</strain>
    </source>
</reference>
<gene>
    <name evidence="1" type="ORF">CEN46_04345</name>
</gene>
<name>A0A2N6LLW3_9CYAN</name>
<dbReference type="AlphaFoldDB" id="A0A2N6LLW3"/>